<dbReference type="PRINTS" id="PR00032">
    <property type="entry name" value="HTHARAC"/>
</dbReference>
<protein>
    <submittedName>
        <fullName evidence="5">AraC family transcriptional regulator</fullName>
    </submittedName>
</protein>
<sequence length="301" mass="34215">MRLTAEEGEKGMPDYQTIEILQRHKARLLNSVALDNGVQLASWFNQCDRVHHQSNHHTLSLYIADGYDTWHKTPHGWRNGGGPDRFCLMPAGSGSVWDIRARLSFVHLYCTPEHLSALAEKIWDRSPSDVIPDEKIFADDGQITQLYRQFLLNYDWQQPANHLLLSTASTLLLTCMVQQYSRVNWALPSVRGGLAPATLRRVCEFIDHHLSGALTLSTLAGEAALSEYHFSRMFRQSTGLPPHQYVMEKRMAKAAELLRYQGIPLTDIAVCCGFNSLSHFSHRFRRWSGMSPSAYRQSGCR</sequence>
<evidence type="ECO:0000313" key="5">
    <source>
        <dbReference type="EMBL" id="KFD20116.1"/>
    </source>
</evidence>
<organism evidence="5 6">
    <name type="scientific">Tatumella ptyseos ATCC 33301</name>
    <dbReference type="NCBI Taxonomy" id="1005995"/>
    <lineage>
        <taxon>Bacteria</taxon>
        <taxon>Pseudomonadati</taxon>
        <taxon>Pseudomonadota</taxon>
        <taxon>Gammaproteobacteria</taxon>
        <taxon>Enterobacterales</taxon>
        <taxon>Erwiniaceae</taxon>
        <taxon>Tatumella</taxon>
    </lineage>
</organism>
<proteinExistence type="predicted"/>
<dbReference type="eggNOG" id="COG4977">
    <property type="taxonomic scope" value="Bacteria"/>
</dbReference>
<accession>A0A085JI20</accession>
<dbReference type="Gene3D" id="1.10.10.60">
    <property type="entry name" value="Homeodomain-like"/>
    <property type="match status" value="2"/>
</dbReference>
<keyword evidence="2" id="KW-0238">DNA-binding</keyword>
<evidence type="ECO:0000256" key="1">
    <source>
        <dbReference type="ARBA" id="ARBA00023015"/>
    </source>
</evidence>
<dbReference type="SUPFAM" id="SSF46689">
    <property type="entry name" value="Homeodomain-like"/>
    <property type="match status" value="2"/>
</dbReference>
<dbReference type="InterPro" id="IPR050204">
    <property type="entry name" value="AraC_XylS_family_regulators"/>
</dbReference>
<dbReference type="PANTHER" id="PTHR46796:SF6">
    <property type="entry name" value="ARAC SUBFAMILY"/>
    <property type="match status" value="1"/>
</dbReference>
<dbReference type="SMART" id="SM00342">
    <property type="entry name" value="HTH_ARAC"/>
    <property type="match status" value="1"/>
</dbReference>
<dbReference type="GO" id="GO:0043565">
    <property type="term" value="F:sequence-specific DNA binding"/>
    <property type="evidence" value="ECO:0007669"/>
    <property type="project" value="InterPro"/>
</dbReference>
<evidence type="ECO:0000259" key="4">
    <source>
        <dbReference type="PROSITE" id="PS01124"/>
    </source>
</evidence>
<dbReference type="InterPro" id="IPR018060">
    <property type="entry name" value="HTH_AraC"/>
</dbReference>
<feature type="domain" description="HTH araC/xylS-type" evidence="4">
    <location>
        <begin position="200"/>
        <end position="298"/>
    </location>
</feature>
<evidence type="ECO:0000256" key="3">
    <source>
        <dbReference type="ARBA" id="ARBA00023163"/>
    </source>
</evidence>
<dbReference type="GO" id="GO:0003700">
    <property type="term" value="F:DNA-binding transcription factor activity"/>
    <property type="evidence" value="ECO:0007669"/>
    <property type="project" value="InterPro"/>
</dbReference>
<evidence type="ECO:0000313" key="6">
    <source>
        <dbReference type="Proteomes" id="UP000028602"/>
    </source>
</evidence>
<gene>
    <name evidence="5" type="ORF">GTPT_1571</name>
</gene>
<dbReference type="EMBL" id="JMPR01000027">
    <property type="protein sequence ID" value="KFD20116.1"/>
    <property type="molecule type" value="Genomic_DNA"/>
</dbReference>
<keyword evidence="1" id="KW-0805">Transcription regulation</keyword>
<name>A0A085JI20_9GAMM</name>
<dbReference type="PROSITE" id="PS00041">
    <property type="entry name" value="HTH_ARAC_FAMILY_1"/>
    <property type="match status" value="1"/>
</dbReference>
<dbReference type="Proteomes" id="UP000028602">
    <property type="component" value="Unassembled WGS sequence"/>
</dbReference>
<keyword evidence="6" id="KW-1185">Reference proteome</keyword>
<keyword evidence="3" id="KW-0804">Transcription</keyword>
<dbReference type="InterPro" id="IPR020449">
    <property type="entry name" value="Tscrpt_reg_AraC-type_HTH"/>
</dbReference>
<reference evidence="5 6" key="1">
    <citation type="submission" date="2014-05" db="EMBL/GenBank/DDBJ databases">
        <title>ATOL: Assembling a taxonomically balanced genome-scale reconstruction of the evolutionary history of the Enterobacteriaceae.</title>
        <authorList>
            <person name="Plunkett G.III."/>
            <person name="Neeno-Eckwall E.C."/>
            <person name="Glasner J.D."/>
            <person name="Perna N.T."/>
        </authorList>
    </citation>
    <scope>NUCLEOTIDE SEQUENCE [LARGE SCALE GENOMIC DNA]</scope>
    <source>
        <strain evidence="5 6">ATCC 33301</strain>
    </source>
</reference>
<dbReference type="PROSITE" id="PS01124">
    <property type="entry name" value="HTH_ARAC_FAMILY_2"/>
    <property type="match status" value="1"/>
</dbReference>
<evidence type="ECO:0000256" key="2">
    <source>
        <dbReference type="ARBA" id="ARBA00023125"/>
    </source>
</evidence>
<comment type="caution">
    <text evidence="5">The sequence shown here is derived from an EMBL/GenBank/DDBJ whole genome shotgun (WGS) entry which is preliminary data.</text>
</comment>
<dbReference type="InterPro" id="IPR018062">
    <property type="entry name" value="HTH_AraC-typ_CS"/>
</dbReference>
<dbReference type="PANTHER" id="PTHR46796">
    <property type="entry name" value="HTH-TYPE TRANSCRIPTIONAL ACTIVATOR RHAS-RELATED"/>
    <property type="match status" value="1"/>
</dbReference>
<dbReference type="Pfam" id="PF12833">
    <property type="entry name" value="HTH_18"/>
    <property type="match status" value="1"/>
</dbReference>
<dbReference type="InterPro" id="IPR009057">
    <property type="entry name" value="Homeodomain-like_sf"/>
</dbReference>
<dbReference type="AlphaFoldDB" id="A0A085JI20"/>